<keyword evidence="1" id="KW-0732">Signal</keyword>
<evidence type="ECO:0000256" key="1">
    <source>
        <dbReference type="SAM" id="SignalP"/>
    </source>
</evidence>
<dbReference type="CDD" id="cd07009">
    <property type="entry name" value="cupin_BLL0285-like"/>
    <property type="match status" value="1"/>
</dbReference>
<evidence type="ECO:0000313" key="2">
    <source>
        <dbReference type="EMBL" id="AOX18000.1"/>
    </source>
</evidence>
<keyword evidence="3" id="KW-1185">Reference proteome</keyword>
<accession>A0A1D8UWI3</accession>
<protein>
    <recommendedName>
        <fullName evidence="4">Cupin</fullName>
    </recommendedName>
</protein>
<reference evidence="2 3" key="1">
    <citation type="journal article" date="2016" name="Microb. Cell Fact.">
        <title>Dissection of exopolysaccharide biosynthesis in Kozakia baliensis.</title>
        <authorList>
            <person name="Brandt J.U."/>
            <person name="Jakob F."/>
            <person name="Behr J."/>
            <person name="Geissler A.J."/>
            <person name="Vogel R.F."/>
        </authorList>
    </citation>
    <scope>NUCLEOTIDE SEQUENCE [LARGE SCALE GENOMIC DNA]</scope>
    <source>
        <strain evidence="2 3">DSM 14400</strain>
    </source>
</reference>
<dbReference type="SUPFAM" id="SSF51182">
    <property type="entry name" value="RmlC-like cupins"/>
    <property type="match status" value="1"/>
</dbReference>
<dbReference type="InterPro" id="IPR014710">
    <property type="entry name" value="RmlC-like_jellyroll"/>
</dbReference>
<evidence type="ECO:0008006" key="4">
    <source>
        <dbReference type="Google" id="ProtNLM"/>
    </source>
</evidence>
<dbReference type="KEGG" id="kba:A0U89_00230"/>
<proteinExistence type="predicted"/>
<sequence length="177" mass="19643">MLRRAVFLAVFASLMAPLAQAETKKPPQPPLRSYQHLWTDAEGISHIARCPVSNFFLKSMSPPAGPQWQNPMAPQVATVMMTVQPAHWNGAWHPDPKPQWIIPLQGSWYVRAMDGTRVVMGPGDILFGEDQDVRPMPYGIYKGKKGHDAGNIGDGPVTLLVIQSANSPVINRPCRYY</sequence>
<evidence type="ECO:0000313" key="3">
    <source>
        <dbReference type="Proteomes" id="UP000179145"/>
    </source>
</evidence>
<dbReference type="Gene3D" id="2.60.120.10">
    <property type="entry name" value="Jelly Rolls"/>
    <property type="match status" value="1"/>
</dbReference>
<organism evidence="2 3">
    <name type="scientific">Kozakia baliensis</name>
    <dbReference type="NCBI Taxonomy" id="153496"/>
    <lineage>
        <taxon>Bacteria</taxon>
        <taxon>Pseudomonadati</taxon>
        <taxon>Pseudomonadota</taxon>
        <taxon>Alphaproteobacteria</taxon>
        <taxon>Acetobacterales</taxon>
        <taxon>Acetobacteraceae</taxon>
        <taxon>Kozakia</taxon>
    </lineage>
</organism>
<dbReference type="AlphaFoldDB" id="A0A1D8UWI3"/>
<name>A0A1D8UWI3_9PROT</name>
<gene>
    <name evidence="2" type="ORF">A0U89_00230</name>
</gene>
<dbReference type="InterPro" id="IPR011051">
    <property type="entry name" value="RmlC_Cupin_sf"/>
</dbReference>
<feature type="signal peptide" evidence="1">
    <location>
        <begin position="1"/>
        <end position="21"/>
    </location>
</feature>
<dbReference type="OrthoDB" id="4205621at2"/>
<feature type="chain" id="PRO_5009439178" description="Cupin" evidence="1">
    <location>
        <begin position="22"/>
        <end position="177"/>
    </location>
</feature>
<dbReference type="EMBL" id="CP014674">
    <property type="protein sequence ID" value="AOX18000.1"/>
    <property type="molecule type" value="Genomic_DNA"/>
</dbReference>
<dbReference type="eggNOG" id="COG1917">
    <property type="taxonomic scope" value="Bacteria"/>
</dbReference>
<dbReference type="Proteomes" id="UP000179145">
    <property type="component" value="Chromosome"/>
</dbReference>